<sequence length="195" mass="22063">MYGFHDFMEKMKGSNMQNFDRPEPGVPPSTGIKHHIPDNARLVSDMVSNPKHNLGMLNEQASAFPIATDFLRNAADIMDERGKQYDSPEGERSMGKCVAAFNAITGHTLTESEGWLLLQVLKDVRLFQRKTYHQDSAEDCVAYAALKAEAKAKEANQALREMRFFTLMLLAQQSLKLWGKRNERRNRSCARPTTA</sequence>
<dbReference type="WBParaSite" id="BTMF_0000032701-mRNA-1">
    <property type="protein sequence ID" value="BTMF_0000032701-mRNA-1"/>
    <property type="gene ID" value="BTMF_0000032701"/>
</dbReference>
<dbReference type="Proteomes" id="UP000280834">
    <property type="component" value="Unassembled WGS sequence"/>
</dbReference>
<evidence type="ECO:0000313" key="2">
    <source>
        <dbReference type="EMBL" id="VDO06511.1"/>
    </source>
</evidence>
<organism evidence="4">
    <name type="scientific">Brugia timori</name>
    <dbReference type="NCBI Taxonomy" id="42155"/>
    <lineage>
        <taxon>Eukaryota</taxon>
        <taxon>Metazoa</taxon>
        <taxon>Ecdysozoa</taxon>
        <taxon>Nematoda</taxon>
        <taxon>Chromadorea</taxon>
        <taxon>Rhabditida</taxon>
        <taxon>Spirurina</taxon>
        <taxon>Spiruromorpha</taxon>
        <taxon>Filarioidea</taxon>
        <taxon>Onchocercidae</taxon>
        <taxon>Brugia</taxon>
    </lineage>
</organism>
<reference evidence="4" key="1">
    <citation type="submission" date="2017-02" db="UniProtKB">
        <authorList>
            <consortium name="WormBaseParasite"/>
        </authorList>
    </citation>
    <scope>IDENTIFICATION</scope>
</reference>
<proteinExistence type="predicted"/>
<evidence type="ECO:0000256" key="1">
    <source>
        <dbReference type="SAM" id="MobiDB-lite"/>
    </source>
</evidence>
<gene>
    <name evidence="2" type="ORF">BTMF_LOCUS18</name>
</gene>
<reference evidence="2 3" key="2">
    <citation type="submission" date="2018-11" db="EMBL/GenBank/DDBJ databases">
        <authorList>
            <consortium name="Pathogen Informatics"/>
        </authorList>
    </citation>
    <scope>NUCLEOTIDE SEQUENCE [LARGE SCALE GENOMIC DNA]</scope>
</reference>
<name>A0A0R3Q2Y6_9BILA</name>
<keyword evidence="3" id="KW-1185">Reference proteome</keyword>
<evidence type="ECO:0000313" key="4">
    <source>
        <dbReference type="WBParaSite" id="BTMF_0000032701-mRNA-1"/>
    </source>
</evidence>
<protein>
    <submittedName>
        <fullName evidence="4">DUF1738 domain-containing protein</fullName>
    </submittedName>
</protein>
<accession>A0A0R3Q2Y6</accession>
<dbReference type="EMBL" id="UZAG01000001">
    <property type="protein sequence ID" value="VDO06511.1"/>
    <property type="molecule type" value="Genomic_DNA"/>
</dbReference>
<feature type="region of interest" description="Disordered" evidence="1">
    <location>
        <begin position="13"/>
        <end position="34"/>
    </location>
</feature>
<evidence type="ECO:0000313" key="3">
    <source>
        <dbReference type="Proteomes" id="UP000280834"/>
    </source>
</evidence>
<dbReference type="AlphaFoldDB" id="A0A0R3Q2Y6"/>